<organism evidence="1 2">
    <name type="scientific">Characodon lateralis</name>
    <dbReference type="NCBI Taxonomy" id="208331"/>
    <lineage>
        <taxon>Eukaryota</taxon>
        <taxon>Metazoa</taxon>
        <taxon>Chordata</taxon>
        <taxon>Craniata</taxon>
        <taxon>Vertebrata</taxon>
        <taxon>Euteleostomi</taxon>
        <taxon>Actinopterygii</taxon>
        <taxon>Neopterygii</taxon>
        <taxon>Teleostei</taxon>
        <taxon>Neoteleostei</taxon>
        <taxon>Acanthomorphata</taxon>
        <taxon>Ovalentaria</taxon>
        <taxon>Atherinomorphae</taxon>
        <taxon>Cyprinodontiformes</taxon>
        <taxon>Goodeidae</taxon>
        <taxon>Characodon</taxon>
    </lineage>
</organism>
<evidence type="ECO:0008006" key="3">
    <source>
        <dbReference type="Google" id="ProtNLM"/>
    </source>
</evidence>
<dbReference type="Proteomes" id="UP001352852">
    <property type="component" value="Unassembled WGS sequence"/>
</dbReference>
<gene>
    <name evidence="1" type="ORF">CHARACLAT_007065</name>
</gene>
<dbReference type="EMBL" id="JAHUTJ010033170">
    <property type="protein sequence ID" value="MED6276845.1"/>
    <property type="molecule type" value="Genomic_DNA"/>
</dbReference>
<reference evidence="1 2" key="1">
    <citation type="submission" date="2021-06" db="EMBL/GenBank/DDBJ databases">
        <authorList>
            <person name="Palmer J.M."/>
        </authorList>
    </citation>
    <scope>NUCLEOTIDE SEQUENCE [LARGE SCALE GENOMIC DNA]</scope>
    <source>
        <strain evidence="1 2">CL_MEX2019</strain>
        <tissue evidence="1">Muscle</tissue>
    </source>
</reference>
<accession>A0ABU7DQP8</accession>
<evidence type="ECO:0000313" key="1">
    <source>
        <dbReference type="EMBL" id="MED6276845.1"/>
    </source>
</evidence>
<comment type="caution">
    <text evidence="1">The sequence shown here is derived from an EMBL/GenBank/DDBJ whole genome shotgun (WGS) entry which is preliminary data.</text>
</comment>
<evidence type="ECO:0000313" key="2">
    <source>
        <dbReference type="Proteomes" id="UP001352852"/>
    </source>
</evidence>
<protein>
    <recommendedName>
        <fullName evidence="3">Secreted protein</fullName>
    </recommendedName>
</protein>
<sequence>MWMFAVTVSGSPEGRAGGYGAAQLGLFGGGGGISSESGSDGCFRDCVLTPWTQRSRYSKRICLVTGSWMLLQTAGERKTNMHSRREVITETLTGFSTHL</sequence>
<proteinExistence type="predicted"/>
<name>A0ABU7DQP8_9TELE</name>
<keyword evidence="2" id="KW-1185">Reference proteome</keyword>